<evidence type="ECO:0000256" key="1">
    <source>
        <dbReference type="SAM" id="MobiDB-lite"/>
    </source>
</evidence>
<organism evidence="2 3">
    <name type="scientific">Zalerion maritima</name>
    <dbReference type="NCBI Taxonomy" id="339359"/>
    <lineage>
        <taxon>Eukaryota</taxon>
        <taxon>Fungi</taxon>
        <taxon>Dikarya</taxon>
        <taxon>Ascomycota</taxon>
        <taxon>Pezizomycotina</taxon>
        <taxon>Sordariomycetes</taxon>
        <taxon>Lulworthiomycetidae</taxon>
        <taxon>Lulworthiales</taxon>
        <taxon>Lulworthiaceae</taxon>
        <taxon>Zalerion</taxon>
    </lineage>
</organism>
<evidence type="ECO:0000313" key="3">
    <source>
        <dbReference type="Proteomes" id="UP001201980"/>
    </source>
</evidence>
<protein>
    <submittedName>
        <fullName evidence="2">Uncharacterized protein</fullName>
    </submittedName>
</protein>
<dbReference type="AlphaFoldDB" id="A0AAD5RV45"/>
<gene>
    <name evidence="2" type="ORF">MKZ38_009145</name>
</gene>
<feature type="compositionally biased region" description="Polar residues" evidence="1">
    <location>
        <begin position="59"/>
        <end position="74"/>
    </location>
</feature>
<keyword evidence="3" id="KW-1185">Reference proteome</keyword>
<feature type="region of interest" description="Disordered" evidence="1">
    <location>
        <begin position="124"/>
        <end position="188"/>
    </location>
</feature>
<feature type="region of interest" description="Disordered" evidence="1">
    <location>
        <begin position="49"/>
        <end position="103"/>
    </location>
</feature>
<evidence type="ECO:0000313" key="2">
    <source>
        <dbReference type="EMBL" id="KAJ2903910.1"/>
    </source>
</evidence>
<name>A0AAD5RV45_9PEZI</name>
<proteinExistence type="predicted"/>
<dbReference type="EMBL" id="JAKWBI020000067">
    <property type="protein sequence ID" value="KAJ2903910.1"/>
    <property type="molecule type" value="Genomic_DNA"/>
</dbReference>
<accession>A0AAD5RV45</accession>
<comment type="caution">
    <text evidence="2">The sequence shown here is derived from an EMBL/GenBank/DDBJ whole genome shotgun (WGS) entry which is preliminary data.</text>
</comment>
<reference evidence="2" key="1">
    <citation type="submission" date="2022-07" db="EMBL/GenBank/DDBJ databases">
        <title>Draft genome sequence of Zalerion maritima ATCC 34329, a (micro)plastics degrading marine fungus.</title>
        <authorList>
            <person name="Paco A."/>
            <person name="Goncalves M.F.M."/>
            <person name="Rocha-Santos T.A.P."/>
            <person name="Alves A."/>
        </authorList>
    </citation>
    <scope>NUCLEOTIDE SEQUENCE</scope>
    <source>
        <strain evidence="2">ATCC 34329</strain>
    </source>
</reference>
<feature type="compositionally biased region" description="Polar residues" evidence="1">
    <location>
        <begin position="124"/>
        <end position="140"/>
    </location>
</feature>
<sequence length="188" mass="20356">MGKRQYRRDSTCSSVYSQDFTLPPMLSEPYSLDSLVAGFREFRRQMNSNNLGGCPTGNGHATDTETSSNTSVSDWLNGVETGGDDAVRMENNSSDAALPSEIPGAEEYISLVDEVEKTNTQYSSLTFSSGTNTNPNGSVKSTEESRVHGLVKTTLPETVPDQKPVRTSTTSPKKPKLPTRPVSASQLQ</sequence>
<dbReference type="Proteomes" id="UP001201980">
    <property type="component" value="Unassembled WGS sequence"/>
</dbReference>